<protein>
    <submittedName>
        <fullName evidence="1">Uncharacterized protein</fullName>
    </submittedName>
</protein>
<reference evidence="1" key="1">
    <citation type="submission" date="2022-10" db="EMBL/GenBank/DDBJ databases">
        <title>Culturing micro-colonial fungi from biological soil crusts in the Mojave desert and describing Neophaeococcomyces mojavensis, and introducing the new genera and species Taxawa tesnikishii.</title>
        <authorList>
            <person name="Kurbessoian T."/>
            <person name="Stajich J.E."/>
        </authorList>
    </citation>
    <scope>NUCLEOTIDE SEQUENCE</scope>
    <source>
        <strain evidence="1">JES_112</strain>
    </source>
</reference>
<accession>A0ACC3A0Y5</accession>
<gene>
    <name evidence="1" type="ORF">H2198_007319</name>
</gene>
<name>A0ACC3A0Y5_9EURO</name>
<dbReference type="EMBL" id="JAPDRQ010000152">
    <property type="protein sequence ID" value="KAJ9653477.1"/>
    <property type="molecule type" value="Genomic_DNA"/>
</dbReference>
<dbReference type="Proteomes" id="UP001172386">
    <property type="component" value="Unassembled WGS sequence"/>
</dbReference>
<evidence type="ECO:0000313" key="1">
    <source>
        <dbReference type="EMBL" id="KAJ9653477.1"/>
    </source>
</evidence>
<organism evidence="1 2">
    <name type="scientific">Neophaeococcomyces mojaviensis</name>
    <dbReference type="NCBI Taxonomy" id="3383035"/>
    <lineage>
        <taxon>Eukaryota</taxon>
        <taxon>Fungi</taxon>
        <taxon>Dikarya</taxon>
        <taxon>Ascomycota</taxon>
        <taxon>Pezizomycotina</taxon>
        <taxon>Eurotiomycetes</taxon>
        <taxon>Chaetothyriomycetidae</taxon>
        <taxon>Chaetothyriales</taxon>
        <taxon>Chaetothyriales incertae sedis</taxon>
        <taxon>Neophaeococcomyces</taxon>
    </lineage>
</organism>
<comment type="caution">
    <text evidence="1">The sequence shown here is derived from an EMBL/GenBank/DDBJ whole genome shotgun (WGS) entry which is preliminary data.</text>
</comment>
<sequence length="231" mass="24968">MSNIRISATNSLLQREEGKDDATKPAVIAIAITATVLVVALIAGGLFWFLRRRHRRRHSGHGHVDSVDGDAHILRERTSKIPLMRQENTSNIPEDRESPAPRYDDDVSLDPPNLHRSMSGSTTRSLPPAYASIVHSSPDPRSRDVTSIGPLLVRSDRPVSSTGGSSGLRPLMLVDSQQGHSANDGRSDGNHDPQPASSDSVGSNSGLAAESQMPAGRPRSASRFREEDLDM</sequence>
<evidence type="ECO:0000313" key="2">
    <source>
        <dbReference type="Proteomes" id="UP001172386"/>
    </source>
</evidence>
<keyword evidence="2" id="KW-1185">Reference proteome</keyword>
<proteinExistence type="predicted"/>